<reference evidence="5 6" key="1">
    <citation type="submission" date="2024-05" db="EMBL/GenBank/DDBJ databases">
        <title>Haplotype-resolved chromosome-level genome assembly of Huyou (Citrus changshanensis).</title>
        <authorList>
            <person name="Miao C."/>
            <person name="Chen W."/>
            <person name="Wu Y."/>
            <person name="Wang L."/>
            <person name="Zhao S."/>
            <person name="Grierson D."/>
            <person name="Xu C."/>
            <person name="Chen K."/>
        </authorList>
    </citation>
    <scope>NUCLEOTIDE SEQUENCE [LARGE SCALE GENOMIC DNA]</scope>
    <source>
        <strain evidence="5">01-14</strain>
        <tissue evidence="5">Leaf</tissue>
    </source>
</reference>
<dbReference type="PANTHER" id="PTHR31009">
    <property type="entry name" value="S-ADENOSYL-L-METHIONINE:CARBOXYL METHYLTRANSFERASE FAMILY PROTEIN"/>
    <property type="match status" value="1"/>
</dbReference>
<dbReference type="AlphaFoldDB" id="A0AAP0MLC0"/>
<organism evidence="5 6">
    <name type="scientific">Citrus x changshan-huyou</name>
    <dbReference type="NCBI Taxonomy" id="2935761"/>
    <lineage>
        <taxon>Eukaryota</taxon>
        <taxon>Viridiplantae</taxon>
        <taxon>Streptophyta</taxon>
        <taxon>Embryophyta</taxon>
        <taxon>Tracheophyta</taxon>
        <taxon>Spermatophyta</taxon>
        <taxon>Magnoliopsida</taxon>
        <taxon>eudicotyledons</taxon>
        <taxon>Gunneridae</taxon>
        <taxon>Pentapetalae</taxon>
        <taxon>rosids</taxon>
        <taxon>malvids</taxon>
        <taxon>Sapindales</taxon>
        <taxon>Rutaceae</taxon>
        <taxon>Aurantioideae</taxon>
        <taxon>Citrus</taxon>
    </lineage>
</organism>
<dbReference type="SUPFAM" id="SSF53335">
    <property type="entry name" value="S-adenosyl-L-methionine-dependent methyltransferases"/>
    <property type="match status" value="1"/>
</dbReference>
<proteinExistence type="predicted"/>
<dbReference type="Gene3D" id="3.40.50.150">
    <property type="entry name" value="Vaccinia Virus protein VP39"/>
    <property type="match status" value="1"/>
</dbReference>
<dbReference type="Pfam" id="PF03492">
    <property type="entry name" value="Methyltransf_7"/>
    <property type="match status" value="1"/>
</dbReference>
<evidence type="ECO:0000256" key="4">
    <source>
        <dbReference type="ARBA" id="ARBA00022842"/>
    </source>
</evidence>
<keyword evidence="1" id="KW-0489">Methyltransferase</keyword>
<dbReference type="InterPro" id="IPR005299">
    <property type="entry name" value="MeTrfase_7"/>
</dbReference>
<evidence type="ECO:0000313" key="6">
    <source>
        <dbReference type="Proteomes" id="UP001428341"/>
    </source>
</evidence>
<evidence type="ECO:0000313" key="5">
    <source>
        <dbReference type="EMBL" id="KAK9214177.1"/>
    </source>
</evidence>
<protein>
    <submittedName>
        <fullName evidence="5">Uncharacterized protein</fullName>
    </submittedName>
</protein>
<evidence type="ECO:0000256" key="3">
    <source>
        <dbReference type="ARBA" id="ARBA00022723"/>
    </source>
</evidence>
<keyword evidence="3" id="KW-0479">Metal-binding</keyword>
<dbReference type="GO" id="GO:0046872">
    <property type="term" value="F:metal ion binding"/>
    <property type="evidence" value="ECO:0007669"/>
    <property type="project" value="UniProtKB-KW"/>
</dbReference>
<dbReference type="InterPro" id="IPR042086">
    <property type="entry name" value="MeTrfase_capping"/>
</dbReference>
<dbReference type="GO" id="GO:0032259">
    <property type="term" value="P:methylation"/>
    <property type="evidence" value="ECO:0007669"/>
    <property type="project" value="UniProtKB-KW"/>
</dbReference>
<sequence>MKTFLYKRLKGATHDQYPAHRSKFKKVPMVVISVPCMNGGRGEASYAKNSDIQRTVISKAWPFLEETIKDTFSSSFPGCFNVADLGCSSGPNTFLVISKIIETIHKLYHQVNKKLPEFQVFLNDLPGNDFNSIFESLPDFYKRIKKDKFGPCFIAGMPGSFYERLFQSRSINFIHSSYSVHWLSKVPENLETNKRNIYITKSSPPSVCQAFLEQFQRDFSAFLSLRSEEIVSGGRMFLTFIGRSIADPSSKDCCRLWELLTKALIQLVNEGLVEEADVDSFNLPCYFPCEEEVKSIVREQGSFILDTFESFEVNWDPSDDVNNKSFVFNKDRCGQNVANSIRAVTEPTLASHFGNAVIDPLFARFATLVAEHLAVEKTKHISLVISMTRKQHAQP</sequence>
<dbReference type="GO" id="GO:0008168">
    <property type="term" value="F:methyltransferase activity"/>
    <property type="evidence" value="ECO:0007669"/>
    <property type="project" value="UniProtKB-KW"/>
</dbReference>
<dbReference type="Gene3D" id="1.10.1200.270">
    <property type="entry name" value="Methyltransferase, alpha-helical capping domain"/>
    <property type="match status" value="1"/>
</dbReference>
<accession>A0AAP0MLC0</accession>
<evidence type="ECO:0000256" key="2">
    <source>
        <dbReference type="ARBA" id="ARBA00022679"/>
    </source>
</evidence>
<dbReference type="InterPro" id="IPR029063">
    <property type="entry name" value="SAM-dependent_MTases_sf"/>
</dbReference>
<comment type="caution">
    <text evidence="5">The sequence shown here is derived from an EMBL/GenBank/DDBJ whole genome shotgun (WGS) entry which is preliminary data.</text>
</comment>
<evidence type="ECO:0000256" key="1">
    <source>
        <dbReference type="ARBA" id="ARBA00022603"/>
    </source>
</evidence>
<name>A0AAP0MLC0_9ROSI</name>
<gene>
    <name evidence="5" type="ORF">WN944_006165</name>
</gene>
<keyword evidence="4" id="KW-0460">Magnesium</keyword>
<dbReference type="EMBL" id="JBCGBO010000003">
    <property type="protein sequence ID" value="KAK9214177.1"/>
    <property type="molecule type" value="Genomic_DNA"/>
</dbReference>
<keyword evidence="2" id="KW-0808">Transferase</keyword>
<dbReference type="Proteomes" id="UP001428341">
    <property type="component" value="Unassembled WGS sequence"/>
</dbReference>
<keyword evidence="6" id="KW-1185">Reference proteome</keyword>